<evidence type="ECO:0000313" key="2">
    <source>
        <dbReference type="Proteomes" id="UP001302321"/>
    </source>
</evidence>
<name>A0AAN7A5Z5_9PEZI</name>
<accession>A0AAN7A5Z5</accession>
<sequence>MYDCVELLCFTFQVATPTIFDKIYGYNLFFIGLAFLPGLRESSSVELLLGRLSITTMPEWPLSAVWIQTPRGKPRGTISRTSPIERARYRCYFPGWSWRWPRCGLSTLSALVL</sequence>
<gene>
    <name evidence="1" type="ORF">QBC36DRAFT_38416</name>
</gene>
<dbReference type="Proteomes" id="UP001302321">
    <property type="component" value="Unassembled WGS sequence"/>
</dbReference>
<reference evidence="1" key="2">
    <citation type="submission" date="2023-05" db="EMBL/GenBank/DDBJ databases">
        <authorList>
            <consortium name="Lawrence Berkeley National Laboratory"/>
            <person name="Steindorff A."/>
            <person name="Hensen N."/>
            <person name="Bonometti L."/>
            <person name="Westerberg I."/>
            <person name="Brannstrom I.O."/>
            <person name="Guillou S."/>
            <person name="Cros-Aarteil S."/>
            <person name="Calhoun S."/>
            <person name="Haridas S."/>
            <person name="Kuo A."/>
            <person name="Mondo S."/>
            <person name="Pangilinan J."/>
            <person name="Riley R."/>
            <person name="Labutti K."/>
            <person name="Andreopoulos B."/>
            <person name="Lipzen A."/>
            <person name="Chen C."/>
            <person name="Yanf M."/>
            <person name="Daum C."/>
            <person name="Ng V."/>
            <person name="Clum A."/>
            <person name="Ohm R."/>
            <person name="Martin F."/>
            <person name="Silar P."/>
            <person name="Natvig D."/>
            <person name="Lalanne C."/>
            <person name="Gautier V."/>
            <person name="Ament-Velasquez S.L."/>
            <person name="Kruys A."/>
            <person name="Hutchinson M.I."/>
            <person name="Powell A.J."/>
            <person name="Barry K."/>
            <person name="Miller A.N."/>
            <person name="Grigoriev I.V."/>
            <person name="Debuchy R."/>
            <person name="Gladieux P."/>
            <person name="Thoren M.H."/>
            <person name="Johannesson H."/>
        </authorList>
    </citation>
    <scope>NUCLEOTIDE SEQUENCE</scope>
    <source>
        <strain evidence="1">CBS 892.96</strain>
    </source>
</reference>
<protein>
    <submittedName>
        <fullName evidence="1">Uncharacterized protein</fullName>
    </submittedName>
</protein>
<organism evidence="1 2">
    <name type="scientific">Triangularia setosa</name>
    <dbReference type="NCBI Taxonomy" id="2587417"/>
    <lineage>
        <taxon>Eukaryota</taxon>
        <taxon>Fungi</taxon>
        <taxon>Dikarya</taxon>
        <taxon>Ascomycota</taxon>
        <taxon>Pezizomycotina</taxon>
        <taxon>Sordariomycetes</taxon>
        <taxon>Sordariomycetidae</taxon>
        <taxon>Sordariales</taxon>
        <taxon>Podosporaceae</taxon>
        <taxon>Triangularia</taxon>
    </lineage>
</organism>
<reference evidence="1" key="1">
    <citation type="journal article" date="2023" name="Mol. Phylogenet. Evol.">
        <title>Genome-scale phylogeny and comparative genomics of the fungal order Sordariales.</title>
        <authorList>
            <person name="Hensen N."/>
            <person name="Bonometti L."/>
            <person name="Westerberg I."/>
            <person name="Brannstrom I.O."/>
            <person name="Guillou S."/>
            <person name="Cros-Aarteil S."/>
            <person name="Calhoun S."/>
            <person name="Haridas S."/>
            <person name="Kuo A."/>
            <person name="Mondo S."/>
            <person name="Pangilinan J."/>
            <person name="Riley R."/>
            <person name="LaButti K."/>
            <person name="Andreopoulos B."/>
            <person name="Lipzen A."/>
            <person name="Chen C."/>
            <person name="Yan M."/>
            <person name="Daum C."/>
            <person name="Ng V."/>
            <person name="Clum A."/>
            <person name="Steindorff A."/>
            <person name="Ohm R.A."/>
            <person name="Martin F."/>
            <person name="Silar P."/>
            <person name="Natvig D.O."/>
            <person name="Lalanne C."/>
            <person name="Gautier V."/>
            <person name="Ament-Velasquez S.L."/>
            <person name="Kruys A."/>
            <person name="Hutchinson M.I."/>
            <person name="Powell A.J."/>
            <person name="Barry K."/>
            <person name="Miller A.N."/>
            <person name="Grigoriev I.V."/>
            <person name="Debuchy R."/>
            <person name="Gladieux P."/>
            <person name="Hiltunen Thoren M."/>
            <person name="Johannesson H."/>
        </authorList>
    </citation>
    <scope>NUCLEOTIDE SEQUENCE</scope>
    <source>
        <strain evidence="1">CBS 892.96</strain>
    </source>
</reference>
<keyword evidence="2" id="KW-1185">Reference proteome</keyword>
<evidence type="ECO:0000313" key="1">
    <source>
        <dbReference type="EMBL" id="KAK4174580.1"/>
    </source>
</evidence>
<comment type="caution">
    <text evidence="1">The sequence shown here is derived from an EMBL/GenBank/DDBJ whole genome shotgun (WGS) entry which is preliminary data.</text>
</comment>
<dbReference type="EMBL" id="MU866275">
    <property type="protein sequence ID" value="KAK4174580.1"/>
    <property type="molecule type" value="Genomic_DNA"/>
</dbReference>
<proteinExistence type="predicted"/>
<dbReference type="AlphaFoldDB" id="A0AAN7A5Z5"/>